<feature type="transmembrane region" description="Helical" evidence="1">
    <location>
        <begin position="20"/>
        <end position="39"/>
    </location>
</feature>
<sequence length="165" mass="18240">MTGPPHPVWTALKTVGRGAVALLILFEQWGWLPLARALGQLARWSVVARLERRIAALGPRVALAVLFVPALALLPIKLAALWFVALGRVALGLAVLVVAKLLGTALVARLYLLTQPQLMRLGWFARMHGRWIAWKTRIVASLVESPGWVAARAWALRVRARWPSR</sequence>
<dbReference type="AlphaFoldDB" id="A0A9X2C247"/>
<proteinExistence type="predicted"/>
<accession>A0A9X2C247</accession>
<evidence type="ECO:0008006" key="4">
    <source>
        <dbReference type="Google" id="ProtNLM"/>
    </source>
</evidence>
<evidence type="ECO:0000256" key="1">
    <source>
        <dbReference type="SAM" id="Phobius"/>
    </source>
</evidence>
<dbReference type="EMBL" id="JAJLJH010000010">
    <property type="protein sequence ID" value="MCK9688892.1"/>
    <property type="molecule type" value="Genomic_DNA"/>
</dbReference>
<gene>
    <name evidence="2" type="ORF">LPC04_24520</name>
</gene>
<evidence type="ECO:0000313" key="3">
    <source>
        <dbReference type="Proteomes" id="UP001139353"/>
    </source>
</evidence>
<evidence type="ECO:0000313" key="2">
    <source>
        <dbReference type="EMBL" id="MCK9688892.1"/>
    </source>
</evidence>
<keyword evidence="3" id="KW-1185">Reference proteome</keyword>
<name>A0A9X2C247_9BURK</name>
<feature type="transmembrane region" description="Helical" evidence="1">
    <location>
        <begin position="60"/>
        <end position="83"/>
    </location>
</feature>
<keyword evidence="1" id="KW-0472">Membrane</keyword>
<keyword evidence="1" id="KW-0812">Transmembrane</keyword>
<protein>
    <recommendedName>
        <fullName evidence="4">Transmembrane protein</fullName>
    </recommendedName>
</protein>
<keyword evidence="1" id="KW-1133">Transmembrane helix</keyword>
<feature type="transmembrane region" description="Helical" evidence="1">
    <location>
        <begin position="89"/>
        <end position="112"/>
    </location>
</feature>
<organism evidence="2 3">
    <name type="scientific">Scleromatobacter humisilvae</name>
    <dbReference type="NCBI Taxonomy" id="2897159"/>
    <lineage>
        <taxon>Bacteria</taxon>
        <taxon>Pseudomonadati</taxon>
        <taxon>Pseudomonadota</taxon>
        <taxon>Betaproteobacteria</taxon>
        <taxon>Burkholderiales</taxon>
        <taxon>Sphaerotilaceae</taxon>
        <taxon>Scleromatobacter</taxon>
    </lineage>
</organism>
<reference evidence="2" key="1">
    <citation type="submission" date="2021-11" db="EMBL/GenBank/DDBJ databases">
        <title>BS-T2-15 a new species belonging to the Comamonadaceae family isolated from the soil of a French oak forest.</title>
        <authorList>
            <person name="Mieszkin S."/>
            <person name="Alain K."/>
        </authorList>
    </citation>
    <scope>NUCLEOTIDE SEQUENCE</scope>
    <source>
        <strain evidence="2">BS-T2-15</strain>
    </source>
</reference>
<dbReference type="Proteomes" id="UP001139353">
    <property type="component" value="Unassembled WGS sequence"/>
</dbReference>
<comment type="caution">
    <text evidence="2">The sequence shown here is derived from an EMBL/GenBank/DDBJ whole genome shotgun (WGS) entry which is preliminary data.</text>
</comment>
<dbReference type="RefSeq" id="WP_275684931.1">
    <property type="nucleotide sequence ID" value="NZ_JAJLJH010000010.1"/>
</dbReference>